<evidence type="ECO:0000313" key="2">
    <source>
        <dbReference type="Proteomes" id="UP000284706"/>
    </source>
</evidence>
<organism evidence="1 2">
    <name type="scientific">Gymnopilus dilepis</name>
    <dbReference type="NCBI Taxonomy" id="231916"/>
    <lineage>
        <taxon>Eukaryota</taxon>
        <taxon>Fungi</taxon>
        <taxon>Dikarya</taxon>
        <taxon>Basidiomycota</taxon>
        <taxon>Agaricomycotina</taxon>
        <taxon>Agaricomycetes</taxon>
        <taxon>Agaricomycetidae</taxon>
        <taxon>Agaricales</taxon>
        <taxon>Agaricineae</taxon>
        <taxon>Hymenogastraceae</taxon>
        <taxon>Gymnopilus</taxon>
    </lineage>
</organism>
<dbReference type="EMBL" id="NHYE01005498">
    <property type="protein sequence ID" value="PPQ71547.1"/>
    <property type="molecule type" value="Genomic_DNA"/>
</dbReference>
<sequence>MDIAGYQRARINLSLLSPSALDIPRSSCQLKIISSDTPISLHGIHCQLPLTKNVRQTIEGGSSGVPAYQALKGVHGTHTPSFSIPFFTGSRRECVFSHGKAVGLQTYAHGELFFKI</sequence>
<name>A0A409VZ59_9AGAR</name>
<dbReference type="AlphaFoldDB" id="A0A409VZ59"/>
<reference evidence="1 2" key="1">
    <citation type="journal article" date="2018" name="Evol. Lett.">
        <title>Horizontal gene cluster transfer increased hallucinogenic mushroom diversity.</title>
        <authorList>
            <person name="Reynolds H.T."/>
            <person name="Vijayakumar V."/>
            <person name="Gluck-Thaler E."/>
            <person name="Korotkin H.B."/>
            <person name="Matheny P.B."/>
            <person name="Slot J.C."/>
        </authorList>
    </citation>
    <scope>NUCLEOTIDE SEQUENCE [LARGE SCALE GENOMIC DNA]</scope>
    <source>
        <strain evidence="1 2">SRW20</strain>
    </source>
</reference>
<gene>
    <name evidence="1" type="ORF">CVT26_010407</name>
</gene>
<keyword evidence="2" id="KW-1185">Reference proteome</keyword>
<protein>
    <submittedName>
        <fullName evidence="1">Uncharacterized protein</fullName>
    </submittedName>
</protein>
<evidence type="ECO:0000313" key="1">
    <source>
        <dbReference type="EMBL" id="PPQ71547.1"/>
    </source>
</evidence>
<comment type="caution">
    <text evidence="1">The sequence shown here is derived from an EMBL/GenBank/DDBJ whole genome shotgun (WGS) entry which is preliminary data.</text>
</comment>
<dbReference type="Proteomes" id="UP000284706">
    <property type="component" value="Unassembled WGS sequence"/>
</dbReference>
<accession>A0A409VZ59</accession>
<proteinExistence type="predicted"/>
<dbReference type="InParanoid" id="A0A409VZ59"/>